<dbReference type="CDD" id="cd04105">
    <property type="entry name" value="SR_beta"/>
    <property type="match status" value="1"/>
</dbReference>
<dbReference type="InterPro" id="IPR019009">
    <property type="entry name" value="SRP_receptor_beta_su"/>
</dbReference>
<keyword evidence="7 11" id="KW-1133">Transmembrane helix</keyword>
<dbReference type="SUPFAM" id="SSF52540">
    <property type="entry name" value="P-loop containing nucleoside triphosphate hydrolases"/>
    <property type="match status" value="1"/>
</dbReference>
<keyword evidence="10" id="KW-0675">Receptor</keyword>
<dbReference type="OrthoDB" id="41266at2759"/>
<evidence type="ECO:0000256" key="10">
    <source>
        <dbReference type="ARBA" id="ARBA00023170"/>
    </source>
</evidence>
<keyword evidence="8" id="KW-0342">GTP-binding</keyword>
<evidence type="ECO:0000313" key="13">
    <source>
        <dbReference type="Proteomes" id="UP000190274"/>
    </source>
</evidence>
<evidence type="ECO:0000256" key="2">
    <source>
        <dbReference type="ARBA" id="ARBA00005619"/>
    </source>
</evidence>
<comment type="similarity">
    <text evidence="2">Belongs to the SRP receptor beta subunit family.</text>
</comment>
<dbReference type="GO" id="GO:0005785">
    <property type="term" value="C:signal recognition particle receptor complex"/>
    <property type="evidence" value="ECO:0007669"/>
    <property type="project" value="EnsemblFungi"/>
</dbReference>
<evidence type="ECO:0000256" key="5">
    <source>
        <dbReference type="ARBA" id="ARBA00022741"/>
    </source>
</evidence>
<keyword evidence="13" id="KW-1185">Reference proteome</keyword>
<proteinExistence type="inferred from homology"/>
<keyword evidence="6" id="KW-0256">Endoplasmic reticulum</keyword>
<dbReference type="AlphaFoldDB" id="A0A1G4JDQ7"/>
<evidence type="ECO:0000256" key="6">
    <source>
        <dbReference type="ARBA" id="ARBA00022824"/>
    </source>
</evidence>
<dbReference type="Pfam" id="PF09439">
    <property type="entry name" value="SRPRB"/>
    <property type="match status" value="1"/>
</dbReference>
<evidence type="ECO:0000256" key="3">
    <source>
        <dbReference type="ARBA" id="ARBA00020256"/>
    </source>
</evidence>
<evidence type="ECO:0000256" key="7">
    <source>
        <dbReference type="ARBA" id="ARBA00022989"/>
    </source>
</evidence>
<dbReference type="GO" id="GO:0005525">
    <property type="term" value="F:GTP binding"/>
    <property type="evidence" value="ECO:0007669"/>
    <property type="project" value="UniProtKB-KW"/>
</dbReference>
<gene>
    <name evidence="12" type="ORF">LADA_0E08020G</name>
</gene>
<evidence type="ECO:0000256" key="8">
    <source>
        <dbReference type="ARBA" id="ARBA00023134"/>
    </source>
</evidence>
<evidence type="ECO:0000256" key="9">
    <source>
        <dbReference type="ARBA" id="ARBA00023136"/>
    </source>
</evidence>
<protein>
    <recommendedName>
        <fullName evidence="3">Signal recognition particle receptor subunit beta</fullName>
    </recommendedName>
</protein>
<feature type="transmembrane region" description="Helical" evidence="11">
    <location>
        <begin position="6"/>
        <end position="25"/>
    </location>
</feature>
<name>A0A1G4JDQ7_9SACH</name>
<keyword evidence="9 11" id="KW-0472">Membrane</keyword>
<keyword evidence="5" id="KW-0547">Nucleotide-binding</keyword>
<organism evidence="12 13">
    <name type="scientific">Lachancea dasiensis</name>
    <dbReference type="NCBI Taxonomy" id="1072105"/>
    <lineage>
        <taxon>Eukaryota</taxon>
        <taxon>Fungi</taxon>
        <taxon>Dikarya</taxon>
        <taxon>Ascomycota</taxon>
        <taxon>Saccharomycotina</taxon>
        <taxon>Saccharomycetes</taxon>
        <taxon>Saccharomycetales</taxon>
        <taxon>Saccharomycetaceae</taxon>
        <taxon>Lachancea</taxon>
    </lineage>
</organism>
<accession>A0A1G4JDQ7</accession>
<dbReference type="Proteomes" id="UP000190274">
    <property type="component" value="Chromosome E"/>
</dbReference>
<keyword evidence="4 11" id="KW-0812">Transmembrane</keyword>
<dbReference type="GO" id="GO:0045047">
    <property type="term" value="P:protein targeting to ER"/>
    <property type="evidence" value="ECO:0007669"/>
    <property type="project" value="EnsemblFungi"/>
</dbReference>
<evidence type="ECO:0000256" key="11">
    <source>
        <dbReference type="SAM" id="Phobius"/>
    </source>
</evidence>
<dbReference type="GO" id="GO:0005047">
    <property type="term" value="F:signal recognition particle binding"/>
    <property type="evidence" value="ECO:0007669"/>
    <property type="project" value="EnsemblFungi"/>
</dbReference>
<evidence type="ECO:0000256" key="4">
    <source>
        <dbReference type="ARBA" id="ARBA00022692"/>
    </source>
</evidence>
<dbReference type="EMBL" id="LT598455">
    <property type="protein sequence ID" value="SCU88072.1"/>
    <property type="molecule type" value="Genomic_DNA"/>
</dbReference>
<dbReference type="STRING" id="1266660.A0A1G4JDQ7"/>
<comment type="subcellular location">
    <subcellularLocation>
        <location evidence="1">Endoplasmic reticulum membrane</location>
        <topology evidence="1">Single-pass membrane protein</topology>
    </subcellularLocation>
</comment>
<evidence type="ECO:0000313" key="12">
    <source>
        <dbReference type="EMBL" id="SCU88072.1"/>
    </source>
</evidence>
<dbReference type="GO" id="GO:0042802">
    <property type="term" value="F:identical protein binding"/>
    <property type="evidence" value="ECO:0007669"/>
    <property type="project" value="EnsemblFungi"/>
</dbReference>
<dbReference type="Gene3D" id="3.40.50.300">
    <property type="entry name" value="P-loop containing nucleotide triphosphate hydrolases"/>
    <property type="match status" value="1"/>
</dbReference>
<reference evidence="12" key="1">
    <citation type="submission" date="2016-03" db="EMBL/GenBank/DDBJ databases">
        <authorList>
            <person name="Ploux O."/>
        </authorList>
    </citation>
    <scope>NUCLEOTIDE SEQUENCE [LARGE SCALE GENOMIC DNA]</scope>
</reference>
<sequence>MIELSNTVLGSLLVILITSALLLIVHKNSTNVIPGLKVSNRDPTFIIAGPSGSGKTSLFNMLTTDTFKPTLMSQSPNIAEDYMLPSTSKSFKFKLMEFPGHVKLRYRLFEALKESTHLKGLLFVVDSTVDPQKLTETAELLYEILMLTERFPDGVDILIACNKSESFSSRPPLKIKTALEKEISKIIERKAKSLSAVHKNDGVSDGNDTEEDVHPNSLEIQGGHQFTFDALDGNVTASAGSVLKCQVDKWECWIDEKSVN</sequence>
<dbReference type="InterPro" id="IPR027417">
    <property type="entry name" value="P-loop_NTPase"/>
</dbReference>
<evidence type="ECO:0000256" key="1">
    <source>
        <dbReference type="ARBA" id="ARBA00004389"/>
    </source>
</evidence>